<protein>
    <submittedName>
        <fullName evidence="2">Uncharacterized protein</fullName>
    </submittedName>
</protein>
<keyword evidence="1" id="KW-0812">Transmembrane</keyword>
<keyword evidence="1" id="KW-1133">Transmembrane helix</keyword>
<accession>A0A8D4BDU5</accession>
<evidence type="ECO:0000256" key="1">
    <source>
        <dbReference type="SAM" id="Phobius"/>
    </source>
</evidence>
<dbReference type="Proteomes" id="UP000002066">
    <property type="component" value="Chromosome"/>
</dbReference>
<gene>
    <name evidence="2" type="ordered locus">Sfla_5653</name>
</gene>
<dbReference type="KEGG" id="sfa:Sfla_5653"/>
<evidence type="ECO:0000313" key="2">
    <source>
        <dbReference type="EMBL" id="ADW07047.1"/>
    </source>
</evidence>
<evidence type="ECO:0000313" key="3">
    <source>
        <dbReference type="Proteomes" id="UP000002066"/>
    </source>
</evidence>
<name>A0A8D4BDU5_STRFA</name>
<sequence>MNLTGAVVSLAVAAWLIWLFPAPHLAAVLGVGPVDGVMTITACYGATDVEGYPDGTDCSGTYTPRAAGGSPRRITLDKAAESHDPGSVLEVRTVRGRAHELSGDALGTWVTVTVLILGPFLALALSFRACARDNTWSHNADYVAVLIAAEIAALVLGFLVDFPVSIAMALFA</sequence>
<dbReference type="AlphaFoldDB" id="A0A8D4BDU5"/>
<reference evidence="2 3" key="1">
    <citation type="submission" date="2011-01" db="EMBL/GenBank/DDBJ databases">
        <title>Complete sequence of chromosome of Streptomyces flavogriseus ATCC 33331.</title>
        <authorList>
            <consortium name="US DOE Joint Genome Institute"/>
            <person name="Lucas S."/>
            <person name="Copeland A."/>
            <person name="Lapidus A."/>
            <person name="Cheng J.-F."/>
            <person name="Goodwin L."/>
            <person name="Pitluck S."/>
            <person name="Davenport K."/>
            <person name="Detter J.C."/>
            <person name="Han C."/>
            <person name="Tapia R."/>
            <person name="Land M."/>
            <person name="Hauser L."/>
            <person name="Kyrpides N."/>
            <person name="Ivanova N."/>
            <person name="Ovchinnikova G."/>
            <person name="Pagani I."/>
            <person name="Brumm P."/>
            <person name="Mead D."/>
            <person name="Woyke T."/>
        </authorList>
    </citation>
    <scope>NUCLEOTIDE SEQUENCE [LARGE SCALE GENOMIC DNA]</scope>
    <source>
        <strain evidence="3">ATCC 33331 / IAF-45CD</strain>
    </source>
</reference>
<feature type="transmembrane region" description="Helical" evidence="1">
    <location>
        <begin position="106"/>
        <end position="130"/>
    </location>
</feature>
<proteinExistence type="predicted"/>
<dbReference type="OrthoDB" id="4238224at2"/>
<organism evidence="2 3">
    <name type="scientific">Streptomyces pratensis (strain ATCC 33331 / IAF-45CD)</name>
    <dbReference type="NCBI Taxonomy" id="591167"/>
    <lineage>
        <taxon>Bacteria</taxon>
        <taxon>Bacillati</taxon>
        <taxon>Actinomycetota</taxon>
        <taxon>Actinomycetes</taxon>
        <taxon>Kitasatosporales</taxon>
        <taxon>Streptomycetaceae</taxon>
        <taxon>Streptomyces</taxon>
    </lineage>
</organism>
<dbReference type="EMBL" id="CP002475">
    <property type="protein sequence ID" value="ADW07047.1"/>
    <property type="molecule type" value="Genomic_DNA"/>
</dbReference>
<feature type="transmembrane region" description="Helical" evidence="1">
    <location>
        <begin position="142"/>
        <end position="171"/>
    </location>
</feature>
<keyword evidence="1" id="KW-0472">Membrane</keyword>